<dbReference type="PANTHER" id="PTHR43242:SF1">
    <property type="entry name" value="NAD(P)-BINDING ROSSMANN-FOLD SUPERFAMILY PROTEIN"/>
    <property type="match status" value="1"/>
</dbReference>
<proteinExistence type="predicted"/>
<organism evidence="2 3">
    <name type="scientific">Azospirillum endophyticum</name>
    <dbReference type="NCBI Taxonomy" id="2800326"/>
    <lineage>
        <taxon>Bacteria</taxon>
        <taxon>Pseudomonadati</taxon>
        <taxon>Pseudomonadota</taxon>
        <taxon>Alphaproteobacteria</taxon>
        <taxon>Rhodospirillales</taxon>
        <taxon>Azospirillaceae</taxon>
        <taxon>Azospirillum</taxon>
    </lineage>
</organism>
<protein>
    <submittedName>
        <fullName evidence="2">Sugar nucleotide-binding protein</fullName>
    </submittedName>
</protein>
<gene>
    <name evidence="2" type="ORF">JHL17_25530</name>
</gene>
<comment type="caution">
    <text evidence="2">The sequence shown here is derived from an EMBL/GenBank/DDBJ whole genome shotgun (WGS) entry which is preliminary data.</text>
</comment>
<accession>A0ABS1FBG5</accession>
<dbReference type="InterPro" id="IPR029903">
    <property type="entry name" value="RmlD-like-bd"/>
</dbReference>
<dbReference type="Pfam" id="PF04321">
    <property type="entry name" value="RmlD_sub_bind"/>
    <property type="match status" value="1"/>
</dbReference>
<dbReference type="InterPro" id="IPR036291">
    <property type="entry name" value="NAD(P)-bd_dom_sf"/>
</dbReference>
<evidence type="ECO:0000313" key="3">
    <source>
        <dbReference type="Proteomes" id="UP000652760"/>
    </source>
</evidence>
<sequence>MTPVFQDRPDLGNDRGGACLVVGGDSMIGRAFVEAADAGSVVVATTRRHDADGKRRLHLDLGDSATWSSVFARPWTAAVLCAAMARLDACHADPDAAMRINAHGPAALAKALAARGCYVVLLSTNQVFDGSKPLPSPDTPVSPTTAYGRSKAIAERSVLALAGQPGMVAPGVLRLSKVVEPGMALLTGWVERLRRGETIAAARDMSLAPLPVAQVVQALRAMIERRTTGIVQLASSAEISYVDAAGHIARRVGAPPHLVQAMDSVAAGFLKEPPPLHTLMDGRRAAAELDVHPLDPLETLDGCIASLLTFLSADERPAR</sequence>
<feature type="domain" description="RmlD-like substrate binding" evidence="1">
    <location>
        <begin position="20"/>
        <end position="293"/>
    </location>
</feature>
<dbReference type="Gene3D" id="3.40.50.720">
    <property type="entry name" value="NAD(P)-binding Rossmann-like Domain"/>
    <property type="match status" value="1"/>
</dbReference>
<dbReference type="EMBL" id="JAENHM010000069">
    <property type="protein sequence ID" value="MBK1840770.1"/>
    <property type="molecule type" value="Genomic_DNA"/>
</dbReference>
<evidence type="ECO:0000313" key="2">
    <source>
        <dbReference type="EMBL" id="MBK1840770.1"/>
    </source>
</evidence>
<name>A0ABS1FBG5_9PROT</name>
<dbReference type="PANTHER" id="PTHR43242">
    <property type="entry name" value="NAD(P)-BINDING ROSSMANN-FOLD SUPERFAMILY PROTEIN"/>
    <property type="match status" value="1"/>
</dbReference>
<evidence type="ECO:0000259" key="1">
    <source>
        <dbReference type="Pfam" id="PF04321"/>
    </source>
</evidence>
<dbReference type="SUPFAM" id="SSF51735">
    <property type="entry name" value="NAD(P)-binding Rossmann-fold domains"/>
    <property type="match status" value="1"/>
</dbReference>
<keyword evidence="3" id="KW-1185">Reference proteome</keyword>
<dbReference type="Proteomes" id="UP000652760">
    <property type="component" value="Unassembled WGS sequence"/>
</dbReference>
<reference evidence="3" key="1">
    <citation type="submission" date="2021-01" db="EMBL/GenBank/DDBJ databases">
        <title>Genome public.</title>
        <authorList>
            <person name="Liu C."/>
            <person name="Sun Q."/>
        </authorList>
    </citation>
    <scope>NUCLEOTIDE SEQUENCE [LARGE SCALE GENOMIC DNA]</scope>
    <source>
        <strain evidence="3">YIM B02556</strain>
    </source>
</reference>
<dbReference type="RefSeq" id="WP_200197494.1">
    <property type="nucleotide sequence ID" value="NZ_JAENHM010000069.1"/>
</dbReference>